<name>A0A220XPC0_MYCIT</name>
<dbReference type="Proteomes" id="UP000198286">
    <property type="component" value="Chromosome"/>
</dbReference>
<sequence length="33" mass="3908">MTFLKSPFGEDDVFADRWICVQPQAQLQEPRVR</sequence>
<accession>A0A220XPC0</accession>
<reference evidence="1 2" key="1">
    <citation type="journal article" date="2017" name="Lancet Infect. Dis.">
        <title>Global outbreak of severe Mycobacterium chimaera disease after cardiac surgery: a molecular epidemiological study.</title>
        <authorList>
            <person name="van Ingen J."/>
            <person name="Kohl T."/>
            <person name="Kranzer K."/>
            <person name="Hasse B."/>
            <person name="Keller P."/>
            <person name="Szafranska A."/>
            <person name="Hillemann D."/>
            <person name="Chand M."/>
            <person name="Schreiber P."/>
            <person name="Sommerstein R."/>
            <person name="Berger C."/>
            <person name="Genoni M."/>
            <person name="Ruegg C."/>
            <person name="Troillet N."/>
            <person name="Widmer A.F."/>
            <person name="Becker S.L."/>
            <person name="Herrmann M."/>
            <person name="Eckmanns T."/>
            <person name="Haller S."/>
            <person name="Hoeller C."/>
            <person name="Debast S.B."/>
            <person name="Wolfhagen M.J."/>
            <person name="Hopman J."/>
            <person name="Kluytmans J."/>
            <person name="Langelaar M."/>
            <person name="Notermans D.W."/>
            <person name="ten Oever J."/>
            <person name="van den Barselaar P."/>
            <person name="Vonk A.B.A."/>
            <person name="Vos M.C."/>
            <person name="Ahmed N."/>
            <person name="Brown T."/>
            <person name="Crook D."/>
            <person name="Lamagni T."/>
            <person name="Phin N."/>
            <person name="Smith E.G."/>
            <person name="Zambon M."/>
            <person name="Serr A."/>
            <person name="Goetting T."/>
            <person name="Ebner W."/>
            <person name="Thuermer A."/>
            <person name="Utpatel C."/>
            <person name="Sproer C."/>
            <person name="Bunk B."/>
            <person name="Nubel U."/>
            <person name="Bloemberg G."/>
            <person name="Bottger E."/>
            <person name="Niemann S."/>
            <person name="Wagner D."/>
            <person name="Sax H."/>
        </authorList>
    </citation>
    <scope>NUCLEOTIDE SEQUENCE [LARGE SCALE GENOMIC DNA]</scope>
    <source>
        <strain evidence="1 2">ZUERICH-2</strain>
    </source>
</reference>
<evidence type="ECO:0000313" key="2">
    <source>
        <dbReference type="Proteomes" id="UP000198286"/>
    </source>
</evidence>
<dbReference type="AlphaFoldDB" id="A0A220XPC0"/>
<gene>
    <name evidence="1" type="ORF">MYCOZU2_00800</name>
</gene>
<organism evidence="1 2">
    <name type="scientific">Mycobacterium intracellulare subsp. chimaera</name>
    <dbReference type="NCBI Taxonomy" id="222805"/>
    <lineage>
        <taxon>Bacteria</taxon>
        <taxon>Bacillati</taxon>
        <taxon>Actinomycetota</taxon>
        <taxon>Actinomycetes</taxon>
        <taxon>Mycobacteriales</taxon>
        <taxon>Mycobacteriaceae</taxon>
        <taxon>Mycobacterium</taxon>
        <taxon>Mycobacterium avium complex (MAC)</taxon>
    </lineage>
</organism>
<dbReference type="EMBL" id="CP015267">
    <property type="protein sequence ID" value="ASL13252.1"/>
    <property type="molecule type" value="Genomic_DNA"/>
</dbReference>
<proteinExistence type="predicted"/>
<evidence type="ECO:0000313" key="1">
    <source>
        <dbReference type="EMBL" id="ASL13252.1"/>
    </source>
</evidence>
<protein>
    <submittedName>
        <fullName evidence="1">Uncharacterized protein</fullName>
    </submittedName>
</protein>